<dbReference type="Gene3D" id="1.20.5.2950">
    <property type="match status" value="1"/>
</dbReference>
<accession>A0ABN9VDY5</accession>
<keyword evidence="2" id="KW-0813">Transport</keyword>
<comment type="similarity">
    <text evidence="1">Belongs to the V-ATPase G subunit family.</text>
</comment>
<feature type="non-terminal residue" evidence="6">
    <location>
        <position position="1"/>
    </location>
</feature>
<evidence type="ECO:0008006" key="8">
    <source>
        <dbReference type="Google" id="ProtNLM"/>
    </source>
</evidence>
<feature type="coiled-coil region" evidence="5">
    <location>
        <begin position="6"/>
        <end position="41"/>
    </location>
</feature>
<organism evidence="6 7">
    <name type="scientific">Prorocentrum cordatum</name>
    <dbReference type="NCBI Taxonomy" id="2364126"/>
    <lineage>
        <taxon>Eukaryota</taxon>
        <taxon>Sar</taxon>
        <taxon>Alveolata</taxon>
        <taxon>Dinophyceae</taxon>
        <taxon>Prorocentrales</taxon>
        <taxon>Prorocentraceae</taxon>
        <taxon>Prorocentrum</taxon>
    </lineage>
</organism>
<sequence length="105" mass="12037">RAKDIIEAAKKERVKKLRQAAQAAEDDLRSFREEQQRLYEAKANSTQDNDAMRELQQKTRAEIDMVRSDYESNKDKTIKYVVEKVLDVPTTLTETQSMSLSAGSV</sequence>
<evidence type="ECO:0000313" key="7">
    <source>
        <dbReference type="Proteomes" id="UP001189429"/>
    </source>
</evidence>
<name>A0ABN9VDY5_9DINO</name>
<keyword evidence="3" id="KW-0375">Hydrogen ion transport</keyword>
<dbReference type="EMBL" id="CAUYUJ010017028">
    <property type="protein sequence ID" value="CAK0871022.1"/>
    <property type="molecule type" value="Genomic_DNA"/>
</dbReference>
<proteinExistence type="inferred from homology"/>
<dbReference type="InterPro" id="IPR005124">
    <property type="entry name" value="V-ATPase_G"/>
</dbReference>
<dbReference type="Proteomes" id="UP001189429">
    <property type="component" value="Unassembled WGS sequence"/>
</dbReference>
<evidence type="ECO:0000256" key="5">
    <source>
        <dbReference type="SAM" id="Coils"/>
    </source>
</evidence>
<evidence type="ECO:0000256" key="1">
    <source>
        <dbReference type="ARBA" id="ARBA00010066"/>
    </source>
</evidence>
<comment type="caution">
    <text evidence="6">The sequence shown here is derived from an EMBL/GenBank/DDBJ whole genome shotgun (WGS) entry which is preliminary data.</text>
</comment>
<reference evidence="6" key="1">
    <citation type="submission" date="2023-10" db="EMBL/GenBank/DDBJ databases">
        <authorList>
            <person name="Chen Y."/>
            <person name="Shah S."/>
            <person name="Dougan E. K."/>
            <person name="Thang M."/>
            <person name="Chan C."/>
        </authorList>
    </citation>
    <scope>NUCLEOTIDE SEQUENCE [LARGE SCALE GENOMIC DNA]</scope>
</reference>
<keyword evidence="7" id="KW-1185">Reference proteome</keyword>
<evidence type="ECO:0000256" key="2">
    <source>
        <dbReference type="ARBA" id="ARBA00022448"/>
    </source>
</evidence>
<evidence type="ECO:0000313" key="6">
    <source>
        <dbReference type="EMBL" id="CAK0871022.1"/>
    </source>
</evidence>
<evidence type="ECO:0000256" key="3">
    <source>
        <dbReference type="ARBA" id="ARBA00022781"/>
    </source>
</evidence>
<keyword evidence="4" id="KW-0406">Ion transport</keyword>
<dbReference type="Pfam" id="PF03179">
    <property type="entry name" value="V-ATPase_G"/>
    <property type="match status" value="1"/>
</dbReference>
<keyword evidence="5" id="KW-0175">Coiled coil</keyword>
<protein>
    <recommendedName>
        <fullName evidence="8">V-type proton ATPase subunit G</fullName>
    </recommendedName>
</protein>
<gene>
    <name evidence="6" type="ORF">PCOR1329_LOCUS56981</name>
</gene>
<evidence type="ECO:0000256" key="4">
    <source>
        <dbReference type="ARBA" id="ARBA00023065"/>
    </source>
</evidence>